<organism evidence="2 3">
    <name type="scientific">Candidatus Kaiserbacteria bacterium RIFCSPLOWO2_01_FULL_54_20</name>
    <dbReference type="NCBI Taxonomy" id="1798513"/>
    <lineage>
        <taxon>Bacteria</taxon>
        <taxon>Candidatus Kaiseribacteriota</taxon>
    </lineage>
</organism>
<accession>A0A1F6EKE6</accession>
<evidence type="ECO:0000259" key="1">
    <source>
        <dbReference type="PROSITE" id="PS51186"/>
    </source>
</evidence>
<feature type="domain" description="N-acetyltransferase" evidence="1">
    <location>
        <begin position="51"/>
        <end position="215"/>
    </location>
</feature>
<dbReference type="EMBL" id="MFMA01000008">
    <property type="protein sequence ID" value="OGG74107.1"/>
    <property type="molecule type" value="Genomic_DNA"/>
</dbReference>
<dbReference type="PROSITE" id="PS51186">
    <property type="entry name" value="GNAT"/>
    <property type="match status" value="1"/>
</dbReference>
<reference evidence="2 3" key="1">
    <citation type="journal article" date="2016" name="Nat. Commun.">
        <title>Thousands of microbial genomes shed light on interconnected biogeochemical processes in an aquifer system.</title>
        <authorList>
            <person name="Anantharaman K."/>
            <person name="Brown C.T."/>
            <person name="Hug L.A."/>
            <person name="Sharon I."/>
            <person name="Castelle C.J."/>
            <person name="Probst A.J."/>
            <person name="Thomas B.C."/>
            <person name="Singh A."/>
            <person name="Wilkins M.J."/>
            <person name="Karaoz U."/>
            <person name="Brodie E.L."/>
            <person name="Williams K.H."/>
            <person name="Hubbard S.S."/>
            <person name="Banfield J.F."/>
        </authorList>
    </citation>
    <scope>NUCLEOTIDE SEQUENCE [LARGE SCALE GENOMIC DNA]</scope>
</reference>
<protein>
    <recommendedName>
        <fullName evidence="1">N-acetyltransferase domain-containing protein</fullName>
    </recommendedName>
</protein>
<dbReference type="SUPFAM" id="SSF55729">
    <property type="entry name" value="Acyl-CoA N-acyltransferases (Nat)"/>
    <property type="match status" value="1"/>
</dbReference>
<dbReference type="STRING" id="1798513.A3A40_01775"/>
<proteinExistence type="predicted"/>
<dbReference type="Proteomes" id="UP000178427">
    <property type="component" value="Unassembled WGS sequence"/>
</dbReference>
<dbReference type="AlphaFoldDB" id="A0A1F6EKE6"/>
<dbReference type="Pfam" id="PF00583">
    <property type="entry name" value="Acetyltransf_1"/>
    <property type="match status" value="1"/>
</dbReference>
<evidence type="ECO:0000313" key="3">
    <source>
        <dbReference type="Proteomes" id="UP000178427"/>
    </source>
</evidence>
<comment type="caution">
    <text evidence="2">The sequence shown here is derived from an EMBL/GenBank/DDBJ whole genome shotgun (WGS) entry which is preliminary data.</text>
</comment>
<dbReference type="Gene3D" id="3.40.630.30">
    <property type="match status" value="1"/>
</dbReference>
<dbReference type="InterPro" id="IPR016181">
    <property type="entry name" value="Acyl_CoA_acyltransferase"/>
</dbReference>
<dbReference type="CDD" id="cd04301">
    <property type="entry name" value="NAT_SF"/>
    <property type="match status" value="1"/>
</dbReference>
<evidence type="ECO:0000313" key="2">
    <source>
        <dbReference type="EMBL" id="OGG74107.1"/>
    </source>
</evidence>
<sequence length="245" mass="27029">MSHTFDSLNANEGEDVVKKFNEADAHAVEASALAKTQDSGQQGSALESMKLQFEPLSPENLAQAKTLCDTVFALEGDAAARDLESSLLPIDRRPVSDAMYSEKRYWIVRDSSGKAVGITGMYGLAGDKPEHCWLGWFALMPGLTGHRLGTQMLDHTMREAGKEGKTDLYVISSDHPDMAGNAKFYRENRCPIVAVLNNSGNHISKDGAELSQPLIRGTREHYQSFIDQGVNIFIRRRSIENADRV</sequence>
<dbReference type="InterPro" id="IPR000182">
    <property type="entry name" value="GNAT_dom"/>
</dbReference>
<dbReference type="GO" id="GO:0016747">
    <property type="term" value="F:acyltransferase activity, transferring groups other than amino-acyl groups"/>
    <property type="evidence" value="ECO:0007669"/>
    <property type="project" value="InterPro"/>
</dbReference>
<gene>
    <name evidence="2" type="ORF">A3A40_01775</name>
</gene>
<name>A0A1F6EKE6_9BACT</name>